<dbReference type="Gene3D" id="3.40.50.2300">
    <property type="match status" value="1"/>
</dbReference>
<dbReference type="GO" id="GO:0006355">
    <property type="term" value="P:regulation of DNA-templated transcription"/>
    <property type="evidence" value="ECO:0007669"/>
    <property type="project" value="InterPro"/>
</dbReference>
<dbReference type="PROSITE" id="PS00622">
    <property type="entry name" value="HTH_LUXR_1"/>
    <property type="match status" value="1"/>
</dbReference>
<dbReference type="Proteomes" id="UP000515917">
    <property type="component" value="Chromosome"/>
</dbReference>
<dbReference type="Pfam" id="PF00196">
    <property type="entry name" value="GerE"/>
    <property type="match status" value="1"/>
</dbReference>
<dbReference type="Pfam" id="PF00072">
    <property type="entry name" value="Response_reg"/>
    <property type="match status" value="1"/>
</dbReference>
<dbReference type="KEGG" id="ifl:C1H71_12755"/>
<dbReference type="GO" id="GO:0003677">
    <property type="term" value="F:DNA binding"/>
    <property type="evidence" value="ECO:0007669"/>
    <property type="project" value="UniProtKB-KW"/>
</dbReference>
<keyword evidence="2" id="KW-0805">Transcription regulation</keyword>
<dbReference type="PRINTS" id="PR00038">
    <property type="entry name" value="HTHLUXR"/>
</dbReference>
<protein>
    <recommendedName>
        <fullName evidence="10">DNA-binding response regulator</fullName>
    </recommendedName>
</protein>
<evidence type="ECO:0000256" key="2">
    <source>
        <dbReference type="ARBA" id="ARBA00023015"/>
    </source>
</evidence>
<dbReference type="SMART" id="SM00448">
    <property type="entry name" value="REC"/>
    <property type="match status" value="1"/>
</dbReference>
<dbReference type="PROSITE" id="PS50043">
    <property type="entry name" value="HTH_LUXR_2"/>
    <property type="match status" value="1"/>
</dbReference>
<dbReference type="CDD" id="cd17535">
    <property type="entry name" value="REC_NarL-like"/>
    <property type="match status" value="1"/>
</dbReference>
<evidence type="ECO:0000256" key="5">
    <source>
        <dbReference type="PROSITE-ProRule" id="PRU00169"/>
    </source>
</evidence>
<accession>A0A7G3G9X5</accession>
<dbReference type="InterPro" id="IPR000792">
    <property type="entry name" value="Tscrpt_reg_LuxR_C"/>
</dbReference>
<evidence type="ECO:0000313" key="9">
    <source>
        <dbReference type="Proteomes" id="UP000515917"/>
    </source>
</evidence>
<dbReference type="RefSeq" id="WP_130106848.1">
    <property type="nucleotide sequence ID" value="NZ_CP025781.1"/>
</dbReference>
<feature type="domain" description="HTH luxR-type" evidence="6">
    <location>
        <begin position="141"/>
        <end position="206"/>
    </location>
</feature>
<evidence type="ECO:0000259" key="6">
    <source>
        <dbReference type="PROSITE" id="PS50043"/>
    </source>
</evidence>
<dbReference type="InterPro" id="IPR039420">
    <property type="entry name" value="WalR-like"/>
</dbReference>
<proteinExistence type="predicted"/>
<dbReference type="SUPFAM" id="SSF52172">
    <property type="entry name" value="CheY-like"/>
    <property type="match status" value="1"/>
</dbReference>
<evidence type="ECO:0000259" key="7">
    <source>
        <dbReference type="PROSITE" id="PS50110"/>
    </source>
</evidence>
<dbReference type="PANTHER" id="PTHR43214">
    <property type="entry name" value="TWO-COMPONENT RESPONSE REGULATOR"/>
    <property type="match status" value="1"/>
</dbReference>
<keyword evidence="4" id="KW-0804">Transcription</keyword>
<dbReference type="GO" id="GO:0000160">
    <property type="term" value="P:phosphorelay signal transduction system"/>
    <property type="evidence" value="ECO:0007669"/>
    <property type="project" value="InterPro"/>
</dbReference>
<feature type="modified residue" description="4-aspartylphosphate" evidence="5">
    <location>
        <position position="54"/>
    </location>
</feature>
<evidence type="ECO:0008006" key="10">
    <source>
        <dbReference type="Google" id="ProtNLM"/>
    </source>
</evidence>
<keyword evidence="3" id="KW-0238">DNA-binding</keyword>
<dbReference type="SUPFAM" id="SSF46894">
    <property type="entry name" value="C-terminal effector domain of the bipartite response regulators"/>
    <property type="match status" value="1"/>
</dbReference>
<evidence type="ECO:0000256" key="3">
    <source>
        <dbReference type="ARBA" id="ARBA00023125"/>
    </source>
</evidence>
<dbReference type="PROSITE" id="PS50110">
    <property type="entry name" value="RESPONSE_REGULATORY"/>
    <property type="match status" value="1"/>
</dbReference>
<evidence type="ECO:0000256" key="1">
    <source>
        <dbReference type="ARBA" id="ARBA00022553"/>
    </source>
</evidence>
<gene>
    <name evidence="8" type="ORF">C1H71_12755</name>
</gene>
<keyword evidence="9" id="KW-1185">Reference proteome</keyword>
<dbReference type="SMART" id="SM00421">
    <property type="entry name" value="HTH_LUXR"/>
    <property type="match status" value="1"/>
</dbReference>
<organism evidence="8 9">
    <name type="scientific">Iodobacter fluviatilis</name>
    <dbReference type="NCBI Taxonomy" id="537"/>
    <lineage>
        <taxon>Bacteria</taxon>
        <taxon>Pseudomonadati</taxon>
        <taxon>Pseudomonadota</taxon>
        <taxon>Betaproteobacteria</taxon>
        <taxon>Neisseriales</taxon>
        <taxon>Chitinibacteraceae</taxon>
        <taxon>Iodobacter</taxon>
    </lineage>
</organism>
<feature type="domain" description="Response regulatory" evidence="7">
    <location>
        <begin position="3"/>
        <end position="119"/>
    </location>
</feature>
<dbReference type="CDD" id="cd06170">
    <property type="entry name" value="LuxR_C_like"/>
    <property type="match status" value="1"/>
</dbReference>
<dbReference type="EMBL" id="CP025781">
    <property type="protein sequence ID" value="QBC44310.1"/>
    <property type="molecule type" value="Genomic_DNA"/>
</dbReference>
<dbReference type="InterPro" id="IPR058245">
    <property type="entry name" value="NreC/VraR/RcsB-like_REC"/>
</dbReference>
<sequence>MRSIVIIDDHPAICLAIRSALEESGEFKVVLESGNGIDALEYLRKNDADLVILDLELPRLDGFEIMKRIRSAELSTKVLFLSAKNENIYAIRALNAGAQGFISKGKNINDIFQAVKMVIAGYSFFPESIIQGLTNGKRTEIARESKSLSNRELMIARLLAEGQSNLEIGVALSISNKTVSNYKVRILQKLNINSVVELASYVNENDLN</sequence>
<reference evidence="8 9" key="1">
    <citation type="submission" date="2018-01" db="EMBL/GenBank/DDBJ databases">
        <title>Genome sequence of Iodobacter sp. strain PCH194 isolated from Indian Trans-Himalaya.</title>
        <authorList>
            <person name="Kumar V."/>
            <person name="Thakur V."/>
            <person name="Kumar S."/>
            <person name="Singh D."/>
        </authorList>
    </citation>
    <scope>NUCLEOTIDE SEQUENCE [LARGE SCALE GENOMIC DNA]</scope>
    <source>
        <strain evidence="8 9">PCH194</strain>
    </source>
</reference>
<dbReference type="InterPro" id="IPR016032">
    <property type="entry name" value="Sig_transdc_resp-reg_C-effctor"/>
</dbReference>
<dbReference type="PANTHER" id="PTHR43214:SF41">
    <property type="entry name" value="NITRATE_NITRITE RESPONSE REGULATOR PROTEIN NARP"/>
    <property type="match status" value="1"/>
</dbReference>
<dbReference type="InterPro" id="IPR011006">
    <property type="entry name" value="CheY-like_superfamily"/>
</dbReference>
<name>A0A7G3G9X5_9NEIS</name>
<dbReference type="InterPro" id="IPR001789">
    <property type="entry name" value="Sig_transdc_resp-reg_receiver"/>
</dbReference>
<evidence type="ECO:0000256" key="4">
    <source>
        <dbReference type="ARBA" id="ARBA00023163"/>
    </source>
</evidence>
<keyword evidence="1 5" id="KW-0597">Phosphoprotein</keyword>
<evidence type="ECO:0000313" key="8">
    <source>
        <dbReference type="EMBL" id="QBC44310.1"/>
    </source>
</evidence>
<dbReference type="AlphaFoldDB" id="A0A7G3G9X5"/>